<keyword evidence="3" id="KW-1185">Reference proteome</keyword>
<proteinExistence type="predicted"/>
<gene>
    <name evidence="2" type="ORF">SVUK_LOCUS5897</name>
</gene>
<dbReference type="EMBL" id="UYYB01018057">
    <property type="protein sequence ID" value="VDM70899.1"/>
    <property type="molecule type" value="Genomic_DNA"/>
</dbReference>
<dbReference type="OrthoDB" id="10671098at2759"/>
<name>A0A3P7IUT1_STRVU</name>
<reference evidence="2 3" key="1">
    <citation type="submission" date="2018-11" db="EMBL/GenBank/DDBJ databases">
        <authorList>
            <consortium name="Pathogen Informatics"/>
        </authorList>
    </citation>
    <scope>NUCLEOTIDE SEQUENCE [LARGE SCALE GENOMIC DNA]</scope>
</reference>
<sequence>MPSNGYGSYGNQEYGYGSDNDPAYGSDLGYSENGQNAQFGSYSSGSVKPMNSYKPFNFGASSFGTLPTNVNYGNSDYSGEYGGSNSDVYNYQGTRFSQGSSPQSYGNPTLQSGYESGYTPVQTMNYAGGSYQPNGYQHGEYQSPYTTSDSVGYGSGLKTNDAYRLISRPGTDYSMNFGYGAKKGPSGGGGTPKLTNNVSPAMLIEDGYKAKTA</sequence>
<evidence type="ECO:0000256" key="1">
    <source>
        <dbReference type="SAM" id="MobiDB-lite"/>
    </source>
</evidence>
<evidence type="ECO:0000313" key="3">
    <source>
        <dbReference type="Proteomes" id="UP000270094"/>
    </source>
</evidence>
<feature type="compositionally biased region" description="Polar residues" evidence="1">
    <location>
        <begin position="1"/>
        <end position="11"/>
    </location>
</feature>
<organism evidence="2 3">
    <name type="scientific">Strongylus vulgaris</name>
    <name type="common">Blood worm</name>
    <dbReference type="NCBI Taxonomy" id="40348"/>
    <lineage>
        <taxon>Eukaryota</taxon>
        <taxon>Metazoa</taxon>
        <taxon>Ecdysozoa</taxon>
        <taxon>Nematoda</taxon>
        <taxon>Chromadorea</taxon>
        <taxon>Rhabditida</taxon>
        <taxon>Rhabditina</taxon>
        <taxon>Rhabditomorpha</taxon>
        <taxon>Strongyloidea</taxon>
        <taxon>Strongylidae</taxon>
        <taxon>Strongylus</taxon>
    </lineage>
</organism>
<dbReference type="Proteomes" id="UP000270094">
    <property type="component" value="Unassembled WGS sequence"/>
</dbReference>
<evidence type="ECO:0000313" key="2">
    <source>
        <dbReference type="EMBL" id="VDM70899.1"/>
    </source>
</evidence>
<dbReference type="AlphaFoldDB" id="A0A3P7IUT1"/>
<accession>A0A3P7IUT1</accession>
<protein>
    <submittedName>
        <fullName evidence="2">Uncharacterized protein</fullName>
    </submittedName>
</protein>
<feature type="region of interest" description="Disordered" evidence="1">
    <location>
        <begin position="1"/>
        <end position="36"/>
    </location>
</feature>